<dbReference type="FunFam" id="3.40.309.10:FF:000009">
    <property type="entry name" value="Aldehyde dehydrogenase A"/>
    <property type="match status" value="1"/>
</dbReference>
<comment type="similarity">
    <text evidence="1 4">Belongs to the aldehyde dehydrogenase family.</text>
</comment>
<dbReference type="Gene3D" id="3.40.605.10">
    <property type="entry name" value="Aldehyde Dehydrogenase, Chain A, domain 1"/>
    <property type="match status" value="1"/>
</dbReference>
<gene>
    <name evidence="6" type="ordered locus">Rcas_3504</name>
</gene>
<dbReference type="HOGENOM" id="CLU_005391_1_0_0"/>
<name>A7NPQ8_ROSCS</name>
<evidence type="ECO:0000313" key="7">
    <source>
        <dbReference type="Proteomes" id="UP000000263"/>
    </source>
</evidence>
<feature type="domain" description="Aldehyde dehydrogenase" evidence="5">
    <location>
        <begin position="5"/>
        <end position="452"/>
    </location>
</feature>
<dbReference type="InterPro" id="IPR029510">
    <property type="entry name" value="Ald_DH_CS_GLU"/>
</dbReference>
<accession>A7NPQ8</accession>
<dbReference type="GO" id="GO:0016620">
    <property type="term" value="F:oxidoreductase activity, acting on the aldehyde or oxo group of donors, NAD or NADP as acceptor"/>
    <property type="evidence" value="ECO:0007669"/>
    <property type="project" value="InterPro"/>
</dbReference>
<dbReference type="InterPro" id="IPR016161">
    <property type="entry name" value="Ald_DH/histidinol_DH"/>
</dbReference>
<dbReference type="Proteomes" id="UP000000263">
    <property type="component" value="Chromosome"/>
</dbReference>
<evidence type="ECO:0000259" key="5">
    <source>
        <dbReference type="Pfam" id="PF00171"/>
    </source>
</evidence>
<dbReference type="InterPro" id="IPR016162">
    <property type="entry name" value="Ald_DH_N"/>
</dbReference>
<dbReference type="PROSITE" id="PS00687">
    <property type="entry name" value="ALDEHYDE_DEHYDR_GLU"/>
    <property type="match status" value="1"/>
</dbReference>
<feature type="active site" evidence="3">
    <location>
        <position position="229"/>
    </location>
</feature>
<dbReference type="KEGG" id="rca:Rcas_3504"/>
<evidence type="ECO:0000256" key="3">
    <source>
        <dbReference type="PROSITE-ProRule" id="PRU10007"/>
    </source>
</evidence>
<dbReference type="RefSeq" id="WP_012121977.1">
    <property type="nucleotide sequence ID" value="NC_009767.1"/>
</dbReference>
<sequence>MALVSVRNPRTGQYDYQFLPPRRDELADVCRRLRDAQPAWEALGIDARVAVLDDWRRALAAHRSDIITALIADTGRYYESVLEFESVVSSIERWRRLAPDLLRYGESRSSALPFIRLEGRLVPYPLVGVISPWNFPLLLSLIDALPALLTGCAALIKPSEIAPRFIEPLQRTIADVPALSDVLQYVAGDGATGAAMIDLVDLVCFTGSVPTGRRVAEAAAQRFIPAFLELGGKDPAIVLADADIERAAAAILWGGMVNAGQSCLSIERVYVEAPVFASFVEALTDQARRLRLAFPEPQSGEIGPIISARQADVIADHLADAFAHGAVAPCGGALVEYGGGIYCLPTVLTNVNHTMKVMREETFAPILPVMPVADADEAVALANDSHFGLSAAVFSGNLAMARAIAARLHAGAISINDAALTALIHDGEKQSFKFSGLGGSRMGPAALHRFARKQALLVNTNSGYDPWWFQREAQ</sequence>
<dbReference type="EMBL" id="CP000804">
    <property type="protein sequence ID" value="ABU59554.1"/>
    <property type="molecule type" value="Genomic_DNA"/>
</dbReference>
<dbReference type="eggNOG" id="COG1012">
    <property type="taxonomic scope" value="Bacteria"/>
</dbReference>
<dbReference type="STRING" id="383372.Rcas_3504"/>
<dbReference type="InterPro" id="IPR015590">
    <property type="entry name" value="Aldehyde_DH_dom"/>
</dbReference>
<dbReference type="PANTHER" id="PTHR11699">
    <property type="entry name" value="ALDEHYDE DEHYDROGENASE-RELATED"/>
    <property type="match status" value="1"/>
</dbReference>
<keyword evidence="7" id="KW-1185">Reference proteome</keyword>
<organism evidence="6 7">
    <name type="scientific">Roseiflexus castenholzii (strain DSM 13941 / HLO8)</name>
    <dbReference type="NCBI Taxonomy" id="383372"/>
    <lineage>
        <taxon>Bacteria</taxon>
        <taxon>Bacillati</taxon>
        <taxon>Chloroflexota</taxon>
        <taxon>Chloroflexia</taxon>
        <taxon>Chloroflexales</taxon>
        <taxon>Roseiflexineae</taxon>
        <taxon>Roseiflexaceae</taxon>
        <taxon>Roseiflexus</taxon>
    </lineage>
</organism>
<proteinExistence type="inferred from homology"/>
<evidence type="ECO:0000256" key="1">
    <source>
        <dbReference type="ARBA" id="ARBA00009986"/>
    </source>
</evidence>
<reference evidence="6 7" key="1">
    <citation type="submission" date="2007-08" db="EMBL/GenBank/DDBJ databases">
        <title>Complete sequence of Roseiflexus castenholzii DSM 13941.</title>
        <authorList>
            <consortium name="US DOE Joint Genome Institute"/>
            <person name="Copeland A."/>
            <person name="Lucas S."/>
            <person name="Lapidus A."/>
            <person name="Barry K."/>
            <person name="Glavina del Rio T."/>
            <person name="Dalin E."/>
            <person name="Tice H."/>
            <person name="Pitluck S."/>
            <person name="Thompson L.S."/>
            <person name="Brettin T."/>
            <person name="Bruce D."/>
            <person name="Detter J.C."/>
            <person name="Han C."/>
            <person name="Tapia R."/>
            <person name="Schmutz J."/>
            <person name="Larimer F."/>
            <person name="Land M."/>
            <person name="Hauser L."/>
            <person name="Kyrpides N."/>
            <person name="Mikhailova N."/>
            <person name="Bryant D.A."/>
            <person name="Hanada S."/>
            <person name="Tsukatani Y."/>
            <person name="Richardson P."/>
        </authorList>
    </citation>
    <scope>NUCLEOTIDE SEQUENCE [LARGE SCALE GENOMIC DNA]</scope>
    <source>
        <strain evidence="7">DSM 13941 / HLO8</strain>
    </source>
</reference>
<dbReference type="AlphaFoldDB" id="A7NPQ8"/>
<dbReference type="CDD" id="cd07099">
    <property type="entry name" value="ALDH_DDALDH"/>
    <property type="match status" value="1"/>
</dbReference>
<protein>
    <submittedName>
        <fullName evidence="6">Aldehyde dehydrogenase</fullName>
    </submittedName>
</protein>
<dbReference type="SUPFAM" id="SSF53720">
    <property type="entry name" value="ALDH-like"/>
    <property type="match status" value="1"/>
</dbReference>
<dbReference type="Pfam" id="PF00171">
    <property type="entry name" value="Aldedh"/>
    <property type="match status" value="1"/>
</dbReference>
<dbReference type="InterPro" id="IPR016163">
    <property type="entry name" value="Ald_DH_C"/>
</dbReference>
<dbReference type="Gene3D" id="3.40.309.10">
    <property type="entry name" value="Aldehyde Dehydrogenase, Chain A, domain 2"/>
    <property type="match status" value="1"/>
</dbReference>
<evidence type="ECO:0000256" key="2">
    <source>
        <dbReference type="ARBA" id="ARBA00023002"/>
    </source>
</evidence>
<keyword evidence="2 4" id="KW-0560">Oxidoreductase</keyword>
<evidence type="ECO:0000313" key="6">
    <source>
        <dbReference type="EMBL" id="ABU59554.1"/>
    </source>
</evidence>
<evidence type="ECO:0000256" key="4">
    <source>
        <dbReference type="RuleBase" id="RU003345"/>
    </source>
</evidence>